<reference evidence="1 2" key="1">
    <citation type="submission" date="2015-11" db="EMBL/GenBank/DDBJ databases">
        <authorList>
            <person name="Varghese N."/>
        </authorList>
    </citation>
    <scope>NUCLEOTIDE SEQUENCE [LARGE SCALE GENOMIC DNA]</scope>
    <source>
        <strain evidence="1 2">JGI-8</strain>
    </source>
</reference>
<keyword evidence="2" id="KW-1185">Reference proteome</keyword>
<name>A0ABM9UXH8_9BACT</name>
<dbReference type="Gene3D" id="3.30.70.2940">
    <property type="match status" value="1"/>
</dbReference>
<comment type="caution">
    <text evidence="1">The sequence shown here is derived from an EMBL/GenBank/DDBJ whole genome shotgun (WGS) entry which is preliminary data.</text>
</comment>
<sequence>MWYKITPNDTLFFRGGMPFTMGAESWTEIIFPPNPSTLYGAIRTWLIFAKGSLKDFKEGRFKEELGMPKTNNLEIKGSLKIKGPILLKGELLFPSPLDLLKNKENKRDNILEFLTFSEKPDIFISDYQMDGILLWKGVGHMEEAEGYITAIYLGDYLSGRKSLRLTEKDELYIVESKIGIARNRVTKTTVKGHLYHVPMIRLKDEKLRGDVSIAVWIEGVEDVPESGIIQIGGEGKTAKIEKMESDLLQEIEDTSLNLNNKLFKVYLATPAIFEKGYLPKWIDENSFEGSYCGINLKLISCAIGKYRLIGGWDMAENKPKPMRRAVPAGSVYYFQILDDSDVQKVKDVFHFKNISDIYPEEGYGLTFIGGVS</sequence>
<protein>
    <submittedName>
        <fullName evidence="1">CRISPR-associated protein Cmr3</fullName>
    </submittedName>
</protein>
<dbReference type="InterPro" id="IPR019117">
    <property type="entry name" value="CRISPR-assoc_protein_Cmr3"/>
</dbReference>
<accession>A0ABM9UXH8</accession>
<dbReference type="Pfam" id="PF09700">
    <property type="entry name" value="Cas_Cmr3"/>
    <property type="match status" value="1"/>
</dbReference>
<dbReference type="Gene3D" id="2.60.40.4350">
    <property type="match status" value="1"/>
</dbReference>
<dbReference type="NCBIfam" id="TIGR01888">
    <property type="entry name" value="cas_cmr3"/>
    <property type="match status" value="1"/>
</dbReference>
<dbReference type="EMBL" id="CZVI01000044">
    <property type="protein sequence ID" value="CUS94196.1"/>
    <property type="molecule type" value="Genomic_DNA"/>
</dbReference>
<evidence type="ECO:0000313" key="1">
    <source>
        <dbReference type="EMBL" id="CUS94196.1"/>
    </source>
</evidence>
<gene>
    <name evidence="1" type="ORF">JGI8_01943</name>
</gene>
<proteinExistence type="predicted"/>
<organism evidence="1 2">
    <name type="scientific">Candidatus Kryptonium thompsonii</name>
    <dbReference type="NCBI Taxonomy" id="1633631"/>
    <lineage>
        <taxon>Bacteria</taxon>
        <taxon>Pseudomonadati</taxon>
        <taxon>Candidatus Kryptoniota</taxon>
        <taxon>Candidatus Kryptonium</taxon>
    </lineage>
</organism>
<dbReference type="RefSeq" id="WP_047134757.1">
    <property type="nucleotide sequence ID" value="NZ_CZVI01000044.1"/>
</dbReference>
<dbReference type="InterPro" id="IPR010165">
    <property type="entry name" value="CRISPR-Cmr3_IIIB"/>
</dbReference>
<dbReference type="Proteomes" id="UP000182200">
    <property type="component" value="Unassembled WGS sequence"/>
</dbReference>
<evidence type="ECO:0000313" key="2">
    <source>
        <dbReference type="Proteomes" id="UP000182200"/>
    </source>
</evidence>